<dbReference type="EMBL" id="CAWUPB010000913">
    <property type="protein sequence ID" value="CAK7332397.1"/>
    <property type="molecule type" value="Genomic_DNA"/>
</dbReference>
<organism evidence="2 3">
    <name type="scientific">Dovyalis caffra</name>
    <dbReference type="NCBI Taxonomy" id="77055"/>
    <lineage>
        <taxon>Eukaryota</taxon>
        <taxon>Viridiplantae</taxon>
        <taxon>Streptophyta</taxon>
        <taxon>Embryophyta</taxon>
        <taxon>Tracheophyta</taxon>
        <taxon>Spermatophyta</taxon>
        <taxon>Magnoliopsida</taxon>
        <taxon>eudicotyledons</taxon>
        <taxon>Gunneridae</taxon>
        <taxon>Pentapetalae</taxon>
        <taxon>rosids</taxon>
        <taxon>fabids</taxon>
        <taxon>Malpighiales</taxon>
        <taxon>Salicaceae</taxon>
        <taxon>Flacourtieae</taxon>
        <taxon>Dovyalis</taxon>
    </lineage>
</organism>
<evidence type="ECO:0000256" key="1">
    <source>
        <dbReference type="SAM" id="MobiDB-lite"/>
    </source>
</evidence>
<reference evidence="2 3" key="1">
    <citation type="submission" date="2024-01" db="EMBL/GenBank/DDBJ databases">
        <authorList>
            <person name="Waweru B."/>
        </authorList>
    </citation>
    <scope>NUCLEOTIDE SEQUENCE [LARGE SCALE GENOMIC DNA]</scope>
</reference>
<dbReference type="AlphaFoldDB" id="A0AAV1RDB4"/>
<evidence type="ECO:0000313" key="3">
    <source>
        <dbReference type="Proteomes" id="UP001314170"/>
    </source>
</evidence>
<feature type="compositionally biased region" description="Polar residues" evidence="1">
    <location>
        <begin position="18"/>
        <end position="35"/>
    </location>
</feature>
<accession>A0AAV1RDB4</accession>
<comment type="caution">
    <text evidence="2">The sequence shown here is derived from an EMBL/GenBank/DDBJ whole genome shotgun (WGS) entry which is preliminary data.</text>
</comment>
<protein>
    <submittedName>
        <fullName evidence="2">Uncharacterized protein</fullName>
    </submittedName>
</protein>
<evidence type="ECO:0000313" key="2">
    <source>
        <dbReference type="EMBL" id="CAK7332397.1"/>
    </source>
</evidence>
<keyword evidence="3" id="KW-1185">Reference proteome</keyword>
<feature type="region of interest" description="Disordered" evidence="1">
    <location>
        <begin position="1"/>
        <end position="52"/>
    </location>
</feature>
<dbReference type="Proteomes" id="UP001314170">
    <property type="component" value="Unassembled WGS sequence"/>
</dbReference>
<proteinExistence type="predicted"/>
<sequence length="52" mass="5658">MARASGAGEVRTAEDTQLRTTAEMSSYRSAVGSSSKEAHFGLKDDYLDEMEN</sequence>
<gene>
    <name evidence="2" type="ORF">DCAF_LOCUS8959</name>
</gene>
<name>A0AAV1RDB4_9ROSI</name>
<feature type="compositionally biased region" description="Basic and acidic residues" evidence="1">
    <location>
        <begin position="36"/>
        <end position="45"/>
    </location>
</feature>